<sequence>MRKLLIPIVAMLPLLAGGCIAKTAWDVATLPVKAGSQAVDWTTTSQEESDRNYGKKMREKEAREGKERRKREKECRKSPDSCGAYDGYRAGDPG</sequence>
<keyword evidence="2" id="KW-0732">Signal</keyword>
<evidence type="ECO:0000313" key="4">
    <source>
        <dbReference type="Proteomes" id="UP000306147"/>
    </source>
</evidence>
<evidence type="ECO:0000256" key="2">
    <source>
        <dbReference type="SAM" id="SignalP"/>
    </source>
</evidence>
<feature type="region of interest" description="Disordered" evidence="1">
    <location>
        <begin position="40"/>
        <end position="94"/>
    </location>
</feature>
<accession>A0A4V3QZQ0</accession>
<evidence type="ECO:0008006" key="5">
    <source>
        <dbReference type="Google" id="ProtNLM"/>
    </source>
</evidence>
<proteinExistence type="predicted"/>
<dbReference type="PROSITE" id="PS51257">
    <property type="entry name" value="PROKAR_LIPOPROTEIN"/>
    <property type="match status" value="1"/>
</dbReference>
<feature type="chain" id="PRO_5020261817" description="Lipoprotein" evidence="2">
    <location>
        <begin position="22"/>
        <end position="94"/>
    </location>
</feature>
<dbReference type="RefSeq" id="WP_135962936.1">
    <property type="nucleotide sequence ID" value="NZ_SRXT01000002.1"/>
</dbReference>
<evidence type="ECO:0000313" key="3">
    <source>
        <dbReference type="EMBL" id="TGX55042.1"/>
    </source>
</evidence>
<gene>
    <name evidence="3" type="ORF">E5A73_06290</name>
</gene>
<name>A0A4V3QZQ0_9SPHN</name>
<feature type="signal peptide" evidence="2">
    <location>
        <begin position="1"/>
        <end position="21"/>
    </location>
</feature>
<reference evidence="3 4" key="1">
    <citation type="submission" date="2019-04" db="EMBL/GenBank/DDBJ databases">
        <title>Sphingomonas psychrotolerans sp. nov., isolated from soil in the Tianshan Mountains, Xinjiang, China.</title>
        <authorList>
            <person name="Luo Y."/>
            <person name="Sheng H."/>
        </authorList>
    </citation>
    <scope>NUCLEOTIDE SEQUENCE [LARGE SCALE GENOMIC DNA]</scope>
    <source>
        <strain evidence="3 4">ZFGT-11</strain>
    </source>
</reference>
<feature type="compositionally biased region" description="Basic and acidic residues" evidence="1">
    <location>
        <begin position="48"/>
        <end position="79"/>
    </location>
</feature>
<dbReference type="Proteomes" id="UP000306147">
    <property type="component" value="Unassembled WGS sequence"/>
</dbReference>
<dbReference type="OrthoDB" id="7428913at2"/>
<dbReference type="AlphaFoldDB" id="A0A4V3QZQ0"/>
<comment type="caution">
    <text evidence="3">The sequence shown here is derived from an EMBL/GenBank/DDBJ whole genome shotgun (WGS) entry which is preliminary data.</text>
</comment>
<protein>
    <recommendedName>
        <fullName evidence="5">Lipoprotein</fullName>
    </recommendedName>
</protein>
<organism evidence="3 4">
    <name type="scientific">Sphingomonas gei</name>
    <dbReference type="NCBI Taxonomy" id="1395960"/>
    <lineage>
        <taxon>Bacteria</taxon>
        <taxon>Pseudomonadati</taxon>
        <taxon>Pseudomonadota</taxon>
        <taxon>Alphaproteobacteria</taxon>
        <taxon>Sphingomonadales</taxon>
        <taxon>Sphingomonadaceae</taxon>
        <taxon>Sphingomonas</taxon>
    </lineage>
</organism>
<dbReference type="EMBL" id="SRXT01000002">
    <property type="protein sequence ID" value="TGX55042.1"/>
    <property type="molecule type" value="Genomic_DNA"/>
</dbReference>
<keyword evidence="4" id="KW-1185">Reference proteome</keyword>
<evidence type="ECO:0000256" key="1">
    <source>
        <dbReference type="SAM" id="MobiDB-lite"/>
    </source>
</evidence>